<keyword evidence="4" id="KW-1185">Reference proteome</keyword>
<evidence type="ECO:0000259" key="2">
    <source>
        <dbReference type="Pfam" id="PF14905"/>
    </source>
</evidence>
<dbReference type="EMBL" id="QRUU01000003">
    <property type="protein sequence ID" value="RGR99946.1"/>
    <property type="molecule type" value="Genomic_DNA"/>
</dbReference>
<feature type="domain" description="Outer membrane protein beta-barrel" evidence="2">
    <location>
        <begin position="368"/>
        <end position="745"/>
    </location>
</feature>
<dbReference type="InterPro" id="IPR008969">
    <property type="entry name" value="CarboxyPept-like_regulatory"/>
</dbReference>
<name>A0A412GY72_9BACT</name>
<sequence>MQFDMKIYFLMSIFLLAGSSGSLTAQTVSGKVVNTEQQPIDGATIILQTSDSTFVDATISNADGNFVFNHQPEAYRLIFQHLLYHTIEKKGKEKDAGITVLQAKDYALDEVIVRGERPLVKVEGSRLTYDMPQLTANKLVTNVYDALKQLPGVMEQNGVLTLAGAGSINIILNGKPTSMNYEQLVTLLKGMPASRVERAEVMYNTPPQYHVRGAAINVILKGYKPGEGGLQGEINGNYVQANKAGEEGGVTFAYLSPKLDIDFMYNLNNHYNRQGYKLITRHTLNDEIHNISQSTNGENRQLVHTFRLGGNYKFNEQSQLGLSYTSSLNPDKQQSVTSSDNHSTTFNHAPAEEQMHNVALNYTSGFGLTGGIDYTYFRNKEEQSFRSIENNGQETTFLSNTAQYINRWKVYVDQNHTLSNAWVLNYGTSFTYVNNHNSQRYNLAAMSGMNKESRVDEYTYNLYTGFEKNFGSQWSLNASASIEYYQMMSYKKWAIYPTLNLSYVLSPSHILQFELSSNKTYPDYWTLSGSTSYLNNYQESAGNSSLKPYTDYSAALTYILKSKYIFQFSYDYIKDYFMQMIYLDSSRLKAVYNYQNWDYSKEFAFTSVIPFKTGEWWDSQLMICLSSLHQQASNYYDAPFDRRIWNIAGNWTNTFTLSKRPNIKMEISATGTSKSIQGSYTIAPAAFIHTAIRYTFAGDKAMIQIKGNDLFNGSNHLTTKVRNGNQYLDMYLNNYMRNVTVSFSYKFGGFKKKEVKDVDLSRFKH</sequence>
<proteinExistence type="predicted"/>
<evidence type="ECO:0000313" key="3">
    <source>
        <dbReference type="EMBL" id="RGR99946.1"/>
    </source>
</evidence>
<dbReference type="AlphaFoldDB" id="A0A412GY72"/>
<evidence type="ECO:0000256" key="1">
    <source>
        <dbReference type="SAM" id="SignalP"/>
    </source>
</evidence>
<reference evidence="3 4" key="1">
    <citation type="submission" date="2018-08" db="EMBL/GenBank/DDBJ databases">
        <title>A genome reference for cultivated species of the human gut microbiota.</title>
        <authorList>
            <person name="Zou Y."/>
            <person name="Xue W."/>
            <person name="Luo G."/>
        </authorList>
    </citation>
    <scope>NUCLEOTIDE SEQUENCE [LARGE SCALE GENOMIC DNA]</scope>
    <source>
        <strain evidence="3 4">AF24-2</strain>
    </source>
</reference>
<dbReference type="Pfam" id="PF14905">
    <property type="entry name" value="OMP_b-brl_3"/>
    <property type="match status" value="1"/>
</dbReference>
<keyword evidence="1" id="KW-0732">Signal</keyword>
<dbReference type="Gene3D" id="2.60.40.1120">
    <property type="entry name" value="Carboxypeptidase-like, regulatory domain"/>
    <property type="match status" value="1"/>
</dbReference>
<feature type="chain" id="PRO_5019312889" evidence="1">
    <location>
        <begin position="26"/>
        <end position="765"/>
    </location>
</feature>
<accession>A0A412GY72</accession>
<organism evidence="3 4">
    <name type="scientific">Phocaeicola coprocola</name>
    <dbReference type="NCBI Taxonomy" id="310298"/>
    <lineage>
        <taxon>Bacteria</taxon>
        <taxon>Pseudomonadati</taxon>
        <taxon>Bacteroidota</taxon>
        <taxon>Bacteroidia</taxon>
        <taxon>Bacteroidales</taxon>
        <taxon>Bacteroidaceae</taxon>
        <taxon>Phocaeicola</taxon>
    </lineage>
</organism>
<gene>
    <name evidence="3" type="ORF">DWY20_01165</name>
</gene>
<dbReference type="SUPFAM" id="SSF56935">
    <property type="entry name" value="Porins"/>
    <property type="match status" value="1"/>
</dbReference>
<dbReference type="SUPFAM" id="SSF49464">
    <property type="entry name" value="Carboxypeptidase regulatory domain-like"/>
    <property type="match status" value="1"/>
</dbReference>
<dbReference type="InterPro" id="IPR041700">
    <property type="entry name" value="OMP_b-brl_3"/>
</dbReference>
<evidence type="ECO:0000313" key="4">
    <source>
        <dbReference type="Proteomes" id="UP000285864"/>
    </source>
</evidence>
<comment type="caution">
    <text evidence="3">The sequence shown here is derived from an EMBL/GenBank/DDBJ whole genome shotgun (WGS) entry which is preliminary data.</text>
</comment>
<feature type="signal peptide" evidence="1">
    <location>
        <begin position="1"/>
        <end position="25"/>
    </location>
</feature>
<protein>
    <submittedName>
        <fullName evidence="3">TonB-dependent receptor</fullName>
    </submittedName>
</protein>
<dbReference type="Pfam" id="PF13620">
    <property type="entry name" value="CarboxypepD_reg"/>
    <property type="match status" value="1"/>
</dbReference>
<dbReference type="Proteomes" id="UP000285864">
    <property type="component" value="Unassembled WGS sequence"/>
</dbReference>
<keyword evidence="3" id="KW-0675">Receptor</keyword>